<dbReference type="GO" id="GO:0015288">
    <property type="term" value="F:porin activity"/>
    <property type="evidence" value="ECO:0007669"/>
    <property type="project" value="InterPro"/>
</dbReference>
<sequence length="495" mass="54456">MNDKTKIYLVAPAMLFGLAFFSGASAWCQNEARSEARINAPTPNVAAPAAAETYPPDPVVLSTKAANEAPEGSQWQSRNWHMQSTIVGQGYPSFRASYSAANSLPARGQARETVSLDFYGGYRLWNGAEFHVDLLSWQGFGLHGTLGIDDFPNGEAYKVGTRAPHLDIARFFIRQTIGLGGEKEAVPSDQLTLAGDEEYARLTLTAGRFSSKDIFDSNAYSNDPRTQFMNWALVADITWDYPADSLGYTTGVAAELDQSKWSLRYGFFQLPNQRNGFTAEAQYLMWPSNSSAGDFRFFHNWGMVVEGEHRFRAGTHPGAVRALGYLNQGEFGSYEAALSVPGADISQTYANRHTFGFGLNAEQEITRNIGMFSRVGWNDGHNEAWMFTDVNHSASLGISIKGERWHHPDDTVGLAGVFSGASRVNQEFLAAGGAGILDGDGALNYGVEKVVEAYYNHRFPKHLQGCLDYQFVADPAFNRARGPVSVLGTRLHWDF</sequence>
<accession>A0A2N9LYT5</accession>
<dbReference type="GO" id="GO:0016020">
    <property type="term" value="C:membrane"/>
    <property type="evidence" value="ECO:0007669"/>
    <property type="project" value="InterPro"/>
</dbReference>
<dbReference type="EMBL" id="OKRB01000125">
    <property type="protein sequence ID" value="SPE28388.1"/>
    <property type="molecule type" value="Genomic_DNA"/>
</dbReference>
<dbReference type="Gene3D" id="2.40.160.180">
    <property type="entry name" value="Carbohydrate-selective porin OprB"/>
    <property type="match status" value="1"/>
</dbReference>
<dbReference type="GO" id="GO:0008643">
    <property type="term" value="P:carbohydrate transport"/>
    <property type="evidence" value="ECO:0007669"/>
    <property type="project" value="InterPro"/>
</dbReference>
<dbReference type="OrthoDB" id="5755240at2"/>
<proteinExistence type="inferred from homology"/>
<dbReference type="InterPro" id="IPR007049">
    <property type="entry name" value="Carb-sel_porin_OprB"/>
</dbReference>
<evidence type="ECO:0000256" key="2">
    <source>
        <dbReference type="RuleBase" id="RU363072"/>
    </source>
</evidence>
<organism evidence="3 4">
    <name type="scientific">Candidatus Sulfuritelmatomonas gaucii</name>
    <dbReference type="NCBI Taxonomy" id="2043161"/>
    <lineage>
        <taxon>Bacteria</taxon>
        <taxon>Pseudomonadati</taxon>
        <taxon>Acidobacteriota</taxon>
        <taxon>Terriglobia</taxon>
        <taxon>Terriglobales</taxon>
        <taxon>Acidobacteriaceae</taxon>
        <taxon>Candidatus Sulfuritelmatomonas</taxon>
    </lineage>
</organism>
<dbReference type="InterPro" id="IPR038673">
    <property type="entry name" value="OprB_sf"/>
</dbReference>
<feature type="signal peptide" evidence="2">
    <location>
        <begin position="1"/>
        <end position="26"/>
    </location>
</feature>
<evidence type="ECO:0000256" key="1">
    <source>
        <dbReference type="ARBA" id="ARBA00008769"/>
    </source>
</evidence>
<evidence type="ECO:0000313" key="3">
    <source>
        <dbReference type="EMBL" id="SPE28388.1"/>
    </source>
</evidence>
<dbReference type="Pfam" id="PF04966">
    <property type="entry name" value="OprB"/>
    <property type="match status" value="1"/>
</dbReference>
<keyword evidence="2" id="KW-0732">Signal</keyword>
<feature type="chain" id="PRO_5014490469" evidence="2">
    <location>
        <begin position="27"/>
        <end position="495"/>
    </location>
</feature>
<evidence type="ECO:0000313" key="4">
    <source>
        <dbReference type="Proteomes" id="UP000239735"/>
    </source>
</evidence>
<dbReference type="Proteomes" id="UP000239735">
    <property type="component" value="Unassembled WGS sequence"/>
</dbReference>
<dbReference type="AlphaFoldDB" id="A0A2N9LYT5"/>
<gene>
    <name evidence="3" type="ORF">SBA5_650026</name>
</gene>
<reference evidence="4" key="1">
    <citation type="submission" date="2018-02" db="EMBL/GenBank/DDBJ databases">
        <authorList>
            <person name="Hausmann B."/>
        </authorList>
    </citation>
    <scope>NUCLEOTIDE SEQUENCE [LARGE SCALE GENOMIC DNA]</scope>
    <source>
        <strain evidence="4">Peat soil MAG SbA5</strain>
    </source>
</reference>
<comment type="similarity">
    <text evidence="1 2">Belongs to the OprB family.</text>
</comment>
<name>A0A2N9LYT5_9BACT</name>
<protein>
    <submittedName>
        <fullName evidence="3">Carbohydrate-selective porin OprB</fullName>
    </submittedName>
</protein>